<feature type="region of interest" description="Disordered" evidence="1">
    <location>
        <begin position="120"/>
        <end position="150"/>
    </location>
</feature>
<accession>F9W8P0</accession>
<protein>
    <submittedName>
        <fullName evidence="2">WGS project CAEQ00000000 data, annotated contig 1756</fullName>
    </submittedName>
</protein>
<evidence type="ECO:0000256" key="1">
    <source>
        <dbReference type="SAM" id="MobiDB-lite"/>
    </source>
</evidence>
<sequence>MRLFFTCTHTPFSRTQQLLLNWNINFLPFHGMFGIPVSDCACHQLGHEILGFPLRVGQPHHLLLHGDRPSNSRIVSMPLLSSLGIPRDSPIQPLSKSRTSAAVPSHYSAHYHSQALLSSPHAPQYAHRSSHHRHERARAGEKIRMWGPGG</sequence>
<reference evidence="2 3" key="2">
    <citation type="journal article" date="2012" name="Proc. Natl. Acad. Sci. U.S.A.">
        <title>Antigenic diversity is generated by distinct evolutionary mechanisms in African trypanosome species.</title>
        <authorList>
            <person name="Jackson A.P."/>
            <person name="Berry A."/>
            <person name="Aslett M."/>
            <person name="Allison H.C."/>
            <person name="Burton P."/>
            <person name="Vavrova-Anderson J."/>
            <person name="Brown R."/>
            <person name="Browne H."/>
            <person name="Corton N."/>
            <person name="Hauser H."/>
            <person name="Gamble J."/>
            <person name="Gilderthorp R."/>
            <person name="Marcello L."/>
            <person name="McQuillan J."/>
            <person name="Otto T.D."/>
            <person name="Quail M.A."/>
            <person name="Sanders M.J."/>
            <person name="van Tonder A."/>
            <person name="Ginger M.L."/>
            <person name="Field M.C."/>
            <person name="Barry J.D."/>
            <person name="Hertz-Fowler C."/>
            <person name="Berriman M."/>
        </authorList>
    </citation>
    <scope>NUCLEOTIDE SEQUENCE [LARGE SCALE GENOMIC DNA]</scope>
    <source>
        <strain evidence="2 3">IL3000</strain>
    </source>
</reference>
<gene>
    <name evidence="2" type="ORF">TCIL3000_0_43170</name>
</gene>
<dbReference type="Proteomes" id="UP000000702">
    <property type="component" value="Unassembled WGS sequence"/>
</dbReference>
<name>F9W8P0_TRYCI</name>
<dbReference type="VEuPathDB" id="TriTrypDB:TcIL3000_0_43170"/>
<reference evidence="3" key="1">
    <citation type="submission" date="2011-07" db="EMBL/GenBank/DDBJ databases">
        <title>Divergent evolution of antigenic variation in African trypanosomes.</title>
        <authorList>
            <person name="Jackson A.P."/>
            <person name="Berry A."/>
            <person name="Allison H.C."/>
            <person name="Burton P."/>
            <person name="Anderson J."/>
            <person name="Aslett M."/>
            <person name="Brown R."/>
            <person name="Corton N."/>
            <person name="Harris D."/>
            <person name="Hauser H."/>
            <person name="Gamble J."/>
            <person name="Gilderthorp R."/>
            <person name="McQuillan J."/>
            <person name="Quail M.A."/>
            <person name="Sanders M."/>
            <person name="Van Tonder A."/>
            <person name="Ginger M.L."/>
            <person name="Donelson J.E."/>
            <person name="Field M.C."/>
            <person name="Barry J.D."/>
            <person name="Berriman M."/>
            <person name="Hertz-Fowler C."/>
        </authorList>
    </citation>
    <scope>NUCLEOTIDE SEQUENCE [LARGE SCALE GENOMIC DNA]</scope>
    <source>
        <strain evidence="3">IL3000</strain>
    </source>
</reference>
<organism evidence="2 3">
    <name type="scientific">Trypanosoma congolense (strain IL3000)</name>
    <dbReference type="NCBI Taxonomy" id="1068625"/>
    <lineage>
        <taxon>Eukaryota</taxon>
        <taxon>Discoba</taxon>
        <taxon>Euglenozoa</taxon>
        <taxon>Kinetoplastea</taxon>
        <taxon>Metakinetoplastina</taxon>
        <taxon>Trypanosomatida</taxon>
        <taxon>Trypanosomatidae</taxon>
        <taxon>Trypanosoma</taxon>
        <taxon>Nannomonas</taxon>
    </lineage>
</organism>
<comment type="caution">
    <text evidence="2">The sequence shown here is derived from an EMBL/GenBank/DDBJ whole genome shotgun (WGS) entry which is preliminary data.</text>
</comment>
<keyword evidence="3" id="KW-1185">Reference proteome</keyword>
<dbReference type="EMBL" id="CAEQ01001193">
    <property type="protein sequence ID" value="CCD13575.1"/>
    <property type="molecule type" value="Genomic_DNA"/>
</dbReference>
<evidence type="ECO:0000313" key="3">
    <source>
        <dbReference type="Proteomes" id="UP000000702"/>
    </source>
</evidence>
<evidence type="ECO:0000313" key="2">
    <source>
        <dbReference type="EMBL" id="CCD13575.1"/>
    </source>
</evidence>
<proteinExistence type="predicted"/>
<dbReference type="AlphaFoldDB" id="F9W8P0"/>